<feature type="region of interest" description="Disordered" evidence="7">
    <location>
        <begin position="51"/>
        <end position="96"/>
    </location>
</feature>
<evidence type="ECO:0000256" key="2">
    <source>
        <dbReference type="ARBA" id="ARBA00022729"/>
    </source>
</evidence>
<evidence type="ECO:0000256" key="7">
    <source>
        <dbReference type="SAM" id="MobiDB-lite"/>
    </source>
</evidence>
<comment type="subcellular location">
    <subcellularLocation>
        <location evidence="1">Cell outer membrane</location>
        <topology evidence="1">Lipid-anchor</topology>
    </subcellularLocation>
</comment>
<sequence length="96" mass="9809">MTPPLPLLTRRPLAVLALALVAASLGACGRRGPVELPPETQARGAILRAEAEARAARGAPRPAAGAAETSLPPPPIPGTIGNRPPAQYPFPLDPLL</sequence>
<reference evidence="9 10" key="1">
    <citation type="submission" date="2018-11" db="EMBL/GenBank/DDBJ databases">
        <title>Genome squencing of methanotrophic bacteria isolated from alkaline groundwater in Korea.</title>
        <authorList>
            <person name="Nguyen L.N."/>
        </authorList>
    </citation>
    <scope>NUCLEOTIDE SEQUENCE [LARGE SCALE GENOMIC DNA]</scope>
    <source>
        <strain evidence="9 10">GW6</strain>
    </source>
</reference>
<evidence type="ECO:0000313" key="9">
    <source>
        <dbReference type="EMBL" id="AZG77736.1"/>
    </source>
</evidence>
<dbReference type="Proteomes" id="UP000273982">
    <property type="component" value="Chromosome"/>
</dbReference>
<name>A0A3G8M772_9HYPH</name>
<dbReference type="KEGG" id="mros:EHO51_13925"/>
<evidence type="ECO:0000256" key="4">
    <source>
        <dbReference type="ARBA" id="ARBA00023139"/>
    </source>
</evidence>
<keyword evidence="2 8" id="KW-0732">Signal</keyword>
<accession>A0A3G8M772</accession>
<keyword evidence="3" id="KW-0472">Membrane</keyword>
<feature type="signal peptide" evidence="8">
    <location>
        <begin position="1"/>
        <end position="27"/>
    </location>
</feature>
<dbReference type="RefSeq" id="WP_124739388.1">
    <property type="nucleotide sequence ID" value="NZ_CP034086.1"/>
</dbReference>
<evidence type="ECO:0008006" key="11">
    <source>
        <dbReference type="Google" id="ProtNLM"/>
    </source>
</evidence>
<feature type="chain" id="PRO_5018086054" description="Argininosuccinate lyase" evidence="8">
    <location>
        <begin position="28"/>
        <end position="96"/>
    </location>
</feature>
<keyword evidence="6" id="KW-0449">Lipoprotein</keyword>
<dbReference type="InterPro" id="IPR032831">
    <property type="entry name" value="LptM_cons"/>
</dbReference>
<dbReference type="NCBIfam" id="NF047847">
    <property type="entry name" value="SS_mature_LptM"/>
    <property type="match status" value="1"/>
</dbReference>
<evidence type="ECO:0000256" key="1">
    <source>
        <dbReference type="ARBA" id="ARBA00004459"/>
    </source>
</evidence>
<feature type="compositionally biased region" description="Pro residues" evidence="7">
    <location>
        <begin position="86"/>
        <end position="96"/>
    </location>
</feature>
<evidence type="ECO:0000256" key="5">
    <source>
        <dbReference type="ARBA" id="ARBA00023237"/>
    </source>
</evidence>
<gene>
    <name evidence="9" type="ORF">EHO51_13925</name>
</gene>
<protein>
    <recommendedName>
        <fullName evidence="11">Argininosuccinate lyase</fullName>
    </recommendedName>
</protein>
<organism evidence="9 10">
    <name type="scientific">Methylocystis rosea</name>
    <dbReference type="NCBI Taxonomy" id="173366"/>
    <lineage>
        <taxon>Bacteria</taxon>
        <taxon>Pseudomonadati</taxon>
        <taxon>Pseudomonadota</taxon>
        <taxon>Alphaproteobacteria</taxon>
        <taxon>Hyphomicrobiales</taxon>
        <taxon>Methylocystaceae</taxon>
        <taxon>Methylocystis</taxon>
    </lineage>
</organism>
<dbReference type="AlphaFoldDB" id="A0A3G8M772"/>
<evidence type="ECO:0000256" key="3">
    <source>
        <dbReference type="ARBA" id="ARBA00023136"/>
    </source>
</evidence>
<evidence type="ECO:0000256" key="6">
    <source>
        <dbReference type="ARBA" id="ARBA00023288"/>
    </source>
</evidence>
<keyword evidence="5" id="KW-0998">Cell outer membrane</keyword>
<keyword evidence="4" id="KW-0564">Palmitate</keyword>
<feature type="compositionally biased region" description="Low complexity" evidence="7">
    <location>
        <begin position="56"/>
        <end position="68"/>
    </location>
</feature>
<evidence type="ECO:0000256" key="8">
    <source>
        <dbReference type="SAM" id="SignalP"/>
    </source>
</evidence>
<evidence type="ECO:0000313" key="10">
    <source>
        <dbReference type="Proteomes" id="UP000273982"/>
    </source>
</evidence>
<dbReference type="EMBL" id="CP034086">
    <property type="protein sequence ID" value="AZG77736.1"/>
    <property type="molecule type" value="Genomic_DNA"/>
</dbReference>
<proteinExistence type="predicted"/>